<evidence type="ECO:0000313" key="2">
    <source>
        <dbReference type="Proteomes" id="UP000245431"/>
    </source>
</evidence>
<dbReference type="EMBL" id="LT599584">
    <property type="protein sequence ID" value="SBW84966.1"/>
    <property type="molecule type" value="Genomic_DNA"/>
</dbReference>
<accession>A0A1D3K9F2</accession>
<dbReference type="AlphaFoldDB" id="A0A1D3K9F2"/>
<evidence type="ECO:0000313" key="1">
    <source>
        <dbReference type="EMBL" id="SBW84966.1"/>
    </source>
</evidence>
<gene>
    <name evidence="1" type="ORF">PVE_R2G0941</name>
</gene>
<protein>
    <submittedName>
        <fullName evidence="1">Uncharacterized protein</fullName>
    </submittedName>
</protein>
<reference evidence="2" key="1">
    <citation type="submission" date="2016-07" db="EMBL/GenBank/DDBJ databases">
        <authorList>
            <person name="Florea S."/>
            <person name="Webb J.S."/>
            <person name="Jaromczyk J."/>
            <person name="Schardl C.L."/>
        </authorList>
    </citation>
    <scope>NUCLEOTIDE SEQUENCE [LARGE SCALE GENOMIC DNA]</scope>
    <source>
        <strain evidence="2">1YdBTEX2</strain>
    </source>
</reference>
<sequence>MSYTQLAKIGCTPRGPGFSVSAQTESGDLRLANTAKLSIIEISSTRSPSGTQPSPYCFHMNDFRRSCQPSIMSKAWLDTIPKRRSVSIDYRYLGPMACCTLTQGRLTLCYRNRRQHPKPSFSETGILAHHSMTASGALNQSTTLEPGLSGYVGALSRAGTQ</sequence>
<organism evidence="1 2">
    <name type="scientific">Pseudomonas veronii 1YdBTEX2</name>
    <dbReference type="NCBI Taxonomy" id="1295141"/>
    <lineage>
        <taxon>Bacteria</taxon>
        <taxon>Pseudomonadati</taxon>
        <taxon>Pseudomonadota</taxon>
        <taxon>Gammaproteobacteria</taxon>
        <taxon>Pseudomonadales</taxon>
        <taxon>Pseudomonadaceae</taxon>
        <taxon>Pseudomonas</taxon>
    </lineage>
</organism>
<proteinExistence type="predicted"/>
<dbReference type="Proteomes" id="UP000245431">
    <property type="component" value="Chromosome PVE_r2"/>
</dbReference>
<name>A0A1D3K9F2_PSEVE</name>